<evidence type="ECO:0000259" key="2">
    <source>
        <dbReference type="Pfam" id="PF00644"/>
    </source>
</evidence>
<evidence type="ECO:0000313" key="4">
    <source>
        <dbReference type="Proteomes" id="UP000521872"/>
    </source>
</evidence>
<dbReference type="PANTHER" id="PTHR31681">
    <property type="entry name" value="C2H2-LIKE ZINC FINGER PROTEIN"/>
    <property type="match status" value="1"/>
</dbReference>
<dbReference type="PANTHER" id="PTHR31681:SF3">
    <property type="entry name" value="OS04G0690100 PROTEIN"/>
    <property type="match status" value="1"/>
</dbReference>
<gene>
    <name evidence="3" type="ORF">D9613_003803</name>
</gene>
<sequence length="450" mass="48579">MLRPATNTMEDSKVKEETDTTYNELDSDDEFLAGDGESMLNASPVVASAPPSAPCIVCLIKPAYSKGGKSYPTCGFRCSALLEAARKGAQSSSNIVGRTPTAVYRGTGATALPAGGSILRQPTLQPVGSMAAKKAFSTNNPSQSRTTTATKTEVQIPIQTTNASASESCVVCLERPCRDSKYVTCGIVCAEKLCQSGSANRNNCNYCHRRPKLPGQYQCGQACSNNAKLACLLCKCRPKLNKYQLCGKTCRSIAIKTTPLILEAPQGHETYEMVKNKFKSSWSSPPGGTCPEVRHVYKIIESTNFLEPYNKYKKSVGNEVFRYHGTKRQCKLGEPGQTKICSSSSCALCSILRTSFKTTLANPLGAFGAGIYSSSASNKAYNYTSASNGKGAMLLNKVILGKVRNVNNWNEVMSAPPGYDSVMFDRQNGTLNETVVYCDDAIRPVFLIIF</sequence>
<dbReference type="InterPro" id="IPR012317">
    <property type="entry name" value="Poly(ADP-ribose)pol_cat_dom"/>
</dbReference>
<feature type="region of interest" description="Disordered" evidence="1">
    <location>
        <begin position="1"/>
        <end position="36"/>
    </location>
</feature>
<dbReference type="SUPFAM" id="SSF56399">
    <property type="entry name" value="ADP-ribosylation"/>
    <property type="match status" value="1"/>
</dbReference>
<keyword evidence="4" id="KW-1185">Reference proteome</keyword>
<feature type="domain" description="PARP catalytic" evidence="2">
    <location>
        <begin position="269"/>
        <end position="440"/>
    </location>
</feature>
<dbReference type="EMBL" id="JAACJL010000057">
    <property type="protein sequence ID" value="KAF4612040.1"/>
    <property type="molecule type" value="Genomic_DNA"/>
</dbReference>
<protein>
    <recommendedName>
        <fullName evidence="2">PARP catalytic domain-containing protein</fullName>
    </recommendedName>
</protein>
<accession>A0A8H4QJT6</accession>
<organism evidence="3 4">
    <name type="scientific">Agrocybe pediades</name>
    <dbReference type="NCBI Taxonomy" id="84607"/>
    <lineage>
        <taxon>Eukaryota</taxon>
        <taxon>Fungi</taxon>
        <taxon>Dikarya</taxon>
        <taxon>Basidiomycota</taxon>
        <taxon>Agaricomycotina</taxon>
        <taxon>Agaricomycetes</taxon>
        <taxon>Agaricomycetidae</taxon>
        <taxon>Agaricales</taxon>
        <taxon>Agaricineae</taxon>
        <taxon>Strophariaceae</taxon>
        <taxon>Agrocybe</taxon>
    </lineage>
</organism>
<evidence type="ECO:0000256" key="1">
    <source>
        <dbReference type="SAM" id="MobiDB-lite"/>
    </source>
</evidence>
<name>A0A8H4QJT6_9AGAR</name>
<dbReference type="GO" id="GO:0003950">
    <property type="term" value="F:NAD+ poly-ADP-ribosyltransferase activity"/>
    <property type="evidence" value="ECO:0007669"/>
    <property type="project" value="InterPro"/>
</dbReference>
<dbReference type="Proteomes" id="UP000521872">
    <property type="component" value="Unassembled WGS sequence"/>
</dbReference>
<reference evidence="3 4" key="1">
    <citation type="submission" date="2019-12" db="EMBL/GenBank/DDBJ databases">
        <authorList>
            <person name="Floudas D."/>
            <person name="Bentzer J."/>
            <person name="Ahren D."/>
            <person name="Johansson T."/>
            <person name="Persson P."/>
            <person name="Tunlid A."/>
        </authorList>
    </citation>
    <scope>NUCLEOTIDE SEQUENCE [LARGE SCALE GENOMIC DNA]</scope>
    <source>
        <strain evidence="3 4">CBS 102.39</strain>
    </source>
</reference>
<proteinExistence type="predicted"/>
<dbReference type="AlphaFoldDB" id="A0A8H4QJT6"/>
<comment type="caution">
    <text evidence="3">The sequence shown here is derived from an EMBL/GenBank/DDBJ whole genome shotgun (WGS) entry which is preliminary data.</text>
</comment>
<evidence type="ECO:0000313" key="3">
    <source>
        <dbReference type="EMBL" id="KAF4612040.1"/>
    </source>
</evidence>
<dbReference type="Pfam" id="PF00644">
    <property type="entry name" value="PARP"/>
    <property type="match status" value="1"/>
</dbReference>
<dbReference type="Gene3D" id="3.90.228.10">
    <property type="match status" value="1"/>
</dbReference>